<feature type="transmembrane region" description="Helical" evidence="2">
    <location>
        <begin position="24"/>
        <end position="43"/>
    </location>
</feature>
<dbReference type="OrthoDB" id="4428031at2"/>
<sequence>MLNSGRAHGGSGEWEQPFWQQRGWILSAGFLVVLLVLAVLFAVTGDGGQGPAGASGDPDPAPTSTSSPDDKSVSKEGGSDTRPAGCRTDDRDQAKPTEAPGDFRWKANGTGLVPVSKAAGPLKYDGPVWSCFAHTPMGAVMAAHSITDHLSYDGWRKVVKQQVVPGAGRDALVASRSQEADKSTTGSPDAGGYAGFTVLSYDETRATVMVLVRGMGDGGFGSASVTMRWQDGDWKLSPDPDGTVYSGVSQVSGTDGFVTWEA</sequence>
<dbReference type="EMBL" id="BCMM01000075">
    <property type="protein sequence ID" value="GAQ68031.1"/>
    <property type="molecule type" value="Genomic_DNA"/>
</dbReference>
<reference evidence="4 5" key="2">
    <citation type="journal article" date="2016" name="Genome Announc.">
        <title>Draft Genome Sequences of Streptomyces scabiei S58, Streptomyces turgidiscabies T45, and Streptomyces acidiscabies a10, the Pathogens of Potato Common Scab, Isolated in Japan.</title>
        <authorList>
            <person name="Tomihama T."/>
            <person name="Nishi Y."/>
            <person name="Sakai M."/>
            <person name="Ikenaga M."/>
            <person name="Okubo T."/>
            <person name="Ikeda S."/>
        </authorList>
    </citation>
    <scope>NUCLEOTIDE SEQUENCE [LARGE SCALE GENOMIC DNA]</scope>
    <source>
        <strain evidence="4 5">S58</strain>
    </source>
</reference>
<evidence type="ECO:0000259" key="3">
    <source>
        <dbReference type="Pfam" id="PF26526"/>
    </source>
</evidence>
<reference evidence="5" key="1">
    <citation type="submission" date="2015-11" db="EMBL/GenBank/DDBJ databases">
        <authorList>
            <consortium name="Cross-ministerial Strategic Innovation Promotion Program (SIP) consortium"/>
            <person name="Tomihama T."/>
            <person name="Ikenaga M."/>
            <person name="Sakai M."/>
            <person name="Okubo T."/>
            <person name="Ikeda S."/>
        </authorList>
    </citation>
    <scope>NUCLEOTIDE SEQUENCE [LARGE SCALE GENOMIC DNA]</scope>
    <source>
        <strain evidence="5">S58</strain>
    </source>
</reference>
<feature type="compositionally biased region" description="Low complexity" evidence="1">
    <location>
        <begin position="54"/>
        <end position="67"/>
    </location>
</feature>
<dbReference type="RefSeq" id="WP_059084947.1">
    <property type="nucleotide sequence ID" value="NZ_BCMM01000075.1"/>
</dbReference>
<evidence type="ECO:0000313" key="4">
    <source>
        <dbReference type="EMBL" id="GAQ68031.1"/>
    </source>
</evidence>
<keyword evidence="2" id="KW-0812">Transmembrane</keyword>
<proteinExistence type="predicted"/>
<dbReference type="AlphaFoldDB" id="A0A124C5L8"/>
<name>A0A124C5L8_STRSC</name>
<dbReference type="Pfam" id="PF26526">
    <property type="entry name" value="DUF8175"/>
    <property type="match status" value="1"/>
</dbReference>
<accession>A0A124C5L8</accession>
<keyword evidence="2" id="KW-0472">Membrane</keyword>
<organism evidence="4 5">
    <name type="scientific">Streptomyces scabiei</name>
    <dbReference type="NCBI Taxonomy" id="1930"/>
    <lineage>
        <taxon>Bacteria</taxon>
        <taxon>Bacillati</taxon>
        <taxon>Actinomycetota</taxon>
        <taxon>Actinomycetes</taxon>
        <taxon>Kitasatosporales</taxon>
        <taxon>Streptomycetaceae</taxon>
        <taxon>Streptomyces</taxon>
    </lineage>
</organism>
<evidence type="ECO:0000256" key="1">
    <source>
        <dbReference type="SAM" id="MobiDB-lite"/>
    </source>
</evidence>
<keyword evidence="2" id="KW-1133">Transmembrane helix</keyword>
<feature type="domain" description="DUF8175" evidence="3">
    <location>
        <begin position="74"/>
        <end position="258"/>
    </location>
</feature>
<feature type="compositionally biased region" description="Basic and acidic residues" evidence="1">
    <location>
        <begin position="68"/>
        <end position="79"/>
    </location>
</feature>
<feature type="region of interest" description="Disordered" evidence="1">
    <location>
        <begin position="48"/>
        <end position="107"/>
    </location>
</feature>
<gene>
    <name evidence="4" type="ORF">SsS58_08490</name>
</gene>
<feature type="compositionally biased region" description="Basic and acidic residues" evidence="1">
    <location>
        <begin position="87"/>
        <end position="105"/>
    </location>
</feature>
<dbReference type="Proteomes" id="UP000067448">
    <property type="component" value="Unassembled WGS sequence"/>
</dbReference>
<comment type="caution">
    <text evidence="4">The sequence shown here is derived from an EMBL/GenBank/DDBJ whole genome shotgun (WGS) entry which is preliminary data.</text>
</comment>
<protein>
    <recommendedName>
        <fullName evidence="3">DUF8175 domain-containing protein</fullName>
    </recommendedName>
</protein>
<evidence type="ECO:0000256" key="2">
    <source>
        <dbReference type="SAM" id="Phobius"/>
    </source>
</evidence>
<reference evidence="5" key="3">
    <citation type="submission" date="2016-02" db="EMBL/GenBank/DDBJ databases">
        <title>Draft genome of pathogenic Streptomyces sp. in Japan.</title>
        <authorList>
            <person name="Tomihama T."/>
            <person name="Ikenaga M."/>
            <person name="Sakai M."/>
            <person name="Okubo T."/>
            <person name="Ikeda S."/>
        </authorList>
    </citation>
    <scope>NUCLEOTIDE SEQUENCE [LARGE SCALE GENOMIC DNA]</scope>
    <source>
        <strain evidence="5">S58</strain>
    </source>
</reference>
<evidence type="ECO:0000313" key="5">
    <source>
        <dbReference type="Proteomes" id="UP000067448"/>
    </source>
</evidence>
<dbReference type="InterPro" id="IPR058488">
    <property type="entry name" value="DUF8175"/>
</dbReference>